<evidence type="ECO:0000256" key="4">
    <source>
        <dbReference type="SAM" id="MobiDB-lite"/>
    </source>
</evidence>
<reference evidence="6" key="1">
    <citation type="journal article" date="2020" name="Stud. Mycol.">
        <title>101 Dothideomycetes genomes: a test case for predicting lifestyles and emergence of pathogens.</title>
        <authorList>
            <person name="Haridas S."/>
            <person name="Albert R."/>
            <person name="Binder M."/>
            <person name="Bloem J."/>
            <person name="Labutti K."/>
            <person name="Salamov A."/>
            <person name="Andreopoulos B."/>
            <person name="Baker S."/>
            <person name="Barry K."/>
            <person name="Bills G."/>
            <person name="Bluhm B."/>
            <person name="Cannon C."/>
            <person name="Castanera R."/>
            <person name="Culley D."/>
            <person name="Daum C."/>
            <person name="Ezra D."/>
            <person name="Gonzalez J."/>
            <person name="Henrissat B."/>
            <person name="Kuo A."/>
            <person name="Liang C."/>
            <person name="Lipzen A."/>
            <person name="Lutzoni F."/>
            <person name="Magnuson J."/>
            <person name="Mondo S."/>
            <person name="Nolan M."/>
            <person name="Ohm R."/>
            <person name="Pangilinan J."/>
            <person name="Park H.-J."/>
            <person name="Ramirez L."/>
            <person name="Alfaro M."/>
            <person name="Sun H."/>
            <person name="Tritt A."/>
            <person name="Yoshinaga Y."/>
            <person name="Zwiers L.-H."/>
            <person name="Turgeon B."/>
            <person name="Goodwin S."/>
            <person name="Spatafora J."/>
            <person name="Crous P."/>
            <person name="Grigoriev I."/>
        </authorList>
    </citation>
    <scope>NUCLEOTIDE SEQUENCE</scope>
    <source>
        <strain evidence="6">ATCC 36951</strain>
    </source>
</reference>
<dbReference type="InterPro" id="IPR021858">
    <property type="entry name" value="Fun_TF"/>
</dbReference>
<dbReference type="PROSITE" id="PS50048">
    <property type="entry name" value="ZN2_CY6_FUNGAL_2"/>
    <property type="match status" value="1"/>
</dbReference>
<dbReference type="PROSITE" id="PS00463">
    <property type="entry name" value="ZN2_CY6_FUNGAL_1"/>
    <property type="match status" value="1"/>
</dbReference>
<dbReference type="EMBL" id="ML993591">
    <property type="protein sequence ID" value="KAF2168168.1"/>
    <property type="molecule type" value="Genomic_DNA"/>
</dbReference>
<feature type="region of interest" description="Disordered" evidence="4">
    <location>
        <begin position="61"/>
        <end position="91"/>
    </location>
</feature>
<evidence type="ECO:0000256" key="2">
    <source>
        <dbReference type="ARBA" id="ARBA00023242"/>
    </source>
</evidence>
<gene>
    <name evidence="6" type="ORF">M409DRAFT_53475</name>
</gene>
<dbReference type="Pfam" id="PF11951">
    <property type="entry name" value="Fungal_trans_2"/>
    <property type="match status" value="1"/>
</dbReference>
<comment type="subcellular location">
    <subcellularLocation>
        <location evidence="1">Nucleus</location>
    </subcellularLocation>
</comment>
<dbReference type="SMART" id="SM00066">
    <property type="entry name" value="GAL4"/>
    <property type="match status" value="1"/>
</dbReference>
<dbReference type="Pfam" id="PF00172">
    <property type="entry name" value="Zn_clus"/>
    <property type="match status" value="1"/>
</dbReference>
<feature type="domain" description="Zn(2)-C6 fungal-type" evidence="5">
    <location>
        <begin position="16"/>
        <end position="46"/>
    </location>
</feature>
<name>A0A6A6CPL1_ZASCE</name>
<keyword evidence="7" id="KW-1185">Reference proteome</keyword>
<dbReference type="RefSeq" id="XP_033669057.1">
    <property type="nucleotide sequence ID" value="XM_033812380.1"/>
</dbReference>
<dbReference type="InterPro" id="IPR036864">
    <property type="entry name" value="Zn2-C6_fun-type_DNA-bd_sf"/>
</dbReference>
<evidence type="ECO:0000256" key="1">
    <source>
        <dbReference type="ARBA" id="ARBA00004123"/>
    </source>
</evidence>
<evidence type="ECO:0000313" key="6">
    <source>
        <dbReference type="EMBL" id="KAF2168168.1"/>
    </source>
</evidence>
<dbReference type="CDD" id="cd00067">
    <property type="entry name" value="GAL4"/>
    <property type="match status" value="1"/>
</dbReference>
<dbReference type="AlphaFoldDB" id="A0A6A6CPL1"/>
<keyword evidence="2" id="KW-0539">Nucleus</keyword>
<keyword evidence="3" id="KW-0175">Coiled coil</keyword>
<protein>
    <recommendedName>
        <fullName evidence="5">Zn(2)-C6 fungal-type domain-containing protein</fullName>
    </recommendedName>
</protein>
<evidence type="ECO:0000313" key="7">
    <source>
        <dbReference type="Proteomes" id="UP000799537"/>
    </source>
</evidence>
<dbReference type="SUPFAM" id="SSF57701">
    <property type="entry name" value="Zn2/Cys6 DNA-binding domain"/>
    <property type="match status" value="1"/>
</dbReference>
<dbReference type="Gene3D" id="4.10.240.10">
    <property type="entry name" value="Zn(2)-C6 fungal-type DNA-binding domain"/>
    <property type="match status" value="1"/>
</dbReference>
<dbReference type="InterPro" id="IPR001138">
    <property type="entry name" value="Zn2Cys6_DnaBD"/>
</dbReference>
<sequence>MTAKTGDNKIRRSRNGCNECRRLHRRCGEQKPACETCVTDGKECSYERTLGWITGTSKRANARARRAQVRNGVVSPPASNSSSSDDDATSLQALPGLPGTVNWLPWLSTRHRSLVAHFANTTCSISFLDIKSHHSLCSAILPLALDTTWSFHLVAAILCVSMTHRTSLGLETDASEIDYWESMAVGHLRRQKVNHDETSENVFATTALLLCMKEIISGGEKAHSWRAHLQGAMAVLEKPTLEGTLEREHLRKLGQTMQRLALIFCLPTHAKVKPVCSSPFHFSSCDYFDEELGFSAAILHTLHDIEQVAADMTALLHLEHASTGQDIDMESLWASLMDRINALVKQSEVILEDLAALKEEVESATELTEHEEFALLNQAYYHITLSQVQLRLLGHDVDSDHVQEALASAMHCVQKIKFRDHSSPAMALLQPAFIIGCFAGSGEMREQVLAVLDTMKRQHGRENAKRARELLVELWVRRDGESDVAREERLHLRQKLGVPHRARSYEWSDLMAEKGWDLCLW</sequence>
<evidence type="ECO:0000259" key="5">
    <source>
        <dbReference type="PROSITE" id="PS50048"/>
    </source>
</evidence>
<dbReference type="GO" id="GO:0045944">
    <property type="term" value="P:positive regulation of transcription by RNA polymerase II"/>
    <property type="evidence" value="ECO:0007669"/>
    <property type="project" value="TreeGrafter"/>
</dbReference>
<dbReference type="PANTHER" id="PTHR37534">
    <property type="entry name" value="TRANSCRIPTIONAL ACTIVATOR PROTEIN UGA3"/>
    <property type="match status" value="1"/>
</dbReference>
<dbReference type="OrthoDB" id="5333823at2759"/>
<dbReference type="PANTHER" id="PTHR37534:SF49">
    <property type="entry name" value="LYSINE BIOSYNTHESIS REGULATORY PROTEIN LYS14"/>
    <property type="match status" value="1"/>
</dbReference>
<dbReference type="GO" id="GO:0005634">
    <property type="term" value="C:nucleus"/>
    <property type="evidence" value="ECO:0007669"/>
    <property type="project" value="UniProtKB-SubCell"/>
</dbReference>
<dbReference type="GO" id="GO:0008270">
    <property type="term" value="F:zinc ion binding"/>
    <property type="evidence" value="ECO:0007669"/>
    <property type="project" value="InterPro"/>
</dbReference>
<organism evidence="6 7">
    <name type="scientific">Zasmidium cellare ATCC 36951</name>
    <dbReference type="NCBI Taxonomy" id="1080233"/>
    <lineage>
        <taxon>Eukaryota</taxon>
        <taxon>Fungi</taxon>
        <taxon>Dikarya</taxon>
        <taxon>Ascomycota</taxon>
        <taxon>Pezizomycotina</taxon>
        <taxon>Dothideomycetes</taxon>
        <taxon>Dothideomycetidae</taxon>
        <taxon>Mycosphaerellales</taxon>
        <taxon>Mycosphaerellaceae</taxon>
        <taxon>Zasmidium</taxon>
    </lineage>
</organism>
<evidence type="ECO:0000256" key="3">
    <source>
        <dbReference type="SAM" id="Coils"/>
    </source>
</evidence>
<feature type="coiled-coil region" evidence="3">
    <location>
        <begin position="340"/>
        <end position="367"/>
    </location>
</feature>
<dbReference type="Proteomes" id="UP000799537">
    <property type="component" value="Unassembled WGS sequence"/>
</dbReference>
<dbReference type="GO" id="GO:0000976">
    <property type="term" value="F:transcription cis-regulatory region binding"/>
    <property type="evidence" value="ECO:0007669"/>
    <property type="project" value="TreeGrafter"/>
</dbReference>
<dbReference type="GO" id="GO:0000981">
    <property type="term" value="F:DNA-binding transcription factor activity, RNA polymerase II-specific"/>
    <property type="evidence" value="ECO:0007669"/>
    <property type="project" value="InterPro"/>
</dbReference>
<proteinExistence type="predicted"/>
<accession>A0A6A6CPL1</accession>
<dbReference type="GeneID" id="54565652"/>